<dbReference type="Proteomes" id="UP000003107">
    <property type="component" value="Unassembled WGS sequence"/>
</dbReference>
<dbReference type="EMBL" id="ACVQ01000008">
    <property type="protein sequence ID" value="EET80517.1"/>
    <property type="molecule type" value="Genomic_DNA"/>
</dbReference>
<reference evidence="1 2" key="1">
    <citation type="submission" date="2009-07" db="EMBL/GenBank/DDBJ databases">
        <authorList>
            <person name="Madupu R."/>
            <person name="Sebastian Y."/>
            <person name="Durkin A.S."/>
            <person name="Torralba M."/>
            <person name="Methe B."/>
            <person name="Sutton G.G."/>
            <person name="Strausberg R.L."/>
            <person name="Nelson K.E."/>
        </authorList>
    </citation>
    <scope>NUCLEOTIDE SEQUENCE [LARGE SCALE GENOMIC DNA]</scope>
    <source>
        <strain evidence="1 2">RM3277</strain>
    </source>
</reference>
<evidence type="ECO:0000313" key="1">
    <source>
        <dbReference type="EMBL" id="EET80517.1"/>
    </source>
</evidence>
<gene>
    <name evidence="1" type="ORF">CAMSH0001_1278</name>
</gene>
<organism evidence="1 2">
    <name type="scientific">Campylobacter showae RM3277</name>
    <dbReference type="NCBI Taxonomy" id="553219"/>
    <lineage>
        <taxon>Bacteria</taxon>
        <taxon>Pseudomonadati</taxon>
        <taxon>Campylobacterota</taxon>
        <taxon>Epsilonproteobacteria</taxon>
        <taxon>Campylobacterales</taxon>
        <taxon>Campylobacteraceae</taxon>
        <taxon>Campylobacter</taxon>
    </lineage>
</organism>
<proteinExistence type="predicted"/>
<evidence type="ECO:0000313" key="2">
    <source>
        <dbReference type="Proteomes" id="UP000003107"/>
    </source>
</evidence>
<name>C6RDX0_9BACT</name>
<accession>C6RDX0</accession>
<dbReference type="AlphaFoldDB" id="C6RDX0"/>
<comment type="caution">
    <text evidence="1">The sequence shown here is derived from an EMBL/GenBank/DDBJ whole genome shotgun (WGS) entry which is preliminary data.</text>
</comment>
<dbReference type="STRING" id="553219.CAMSH0001_1278"/>
<protein>
    <submittedName>
        <fullName evidence="1">Uncharacterized protein</fullName>
    </submittedName>
</protein>
<sequence length="49" mass="5912">MRPNLHQTKFKYFASNFQPNLQKLPYKKEIILLNFIKFAQNIDIKKPFG</sequence>
<keyword evidence="2" id="KW-1185">Reference proteome</keyword>